<evidence type="ECO:0000256" key="6">
    <source>
        <dbReference type="ARBA" id="ARBA00023128"/>
    </source>
</evidence>
<keyword evidence="4" id="KW-1000">Mitochondrion outer membrane</keyword>
<sequence>MDDENHFFRTETDLVTEEARKRKAARTKHLGAPIDVPGKPLAIQIKGSELWVAQSDHVVRKLDLESGAISQVYRGHTGPVTVLALLDDPIDKNAPPLLISGSWDKAVNIWDTKDKSLISSTDAHSDFIKCVFPLPELKLLISSGSDKVVRFWDMTDPRSKKPLKNLGVISAHTRPVQCVAADVHSSSSATLYTADSMGVILIWTLERVYGEVPICRATQIGALDIHRTGVNDLWYGHGQLWSGSSDETAILTHHPPPSTPIPTNARKPVAPLTHPEAVKAILPLALTPVGEPLLLTASGDALRLYDVNDPTAPELLSTTDAHWLNVTALRLWFRRTADKGGRVGVESWIVSASLDGTVRRWRLADLISPPKEPPKQPAEETKLTSSTQLTAEEEAELAELMEDDD</sequence>
<proteinExistence type="inferred from homology"/>
<keyword evidence="6" id="KW-0496">Mitochondrion</keyword>
<dbReference type="PRINTS" id="PR00320">
    <property type="entry name" value="GPROTEINBRPT"/>
</dbReference>
<dbReference type="PROSITE" id="PS50294">
    <property type="entry name" value="WD_REPEATS_REGION"/>
    <property type="match status" value="1"/>
</dbReference>
<evidence type="ECO:0000313" key="11">
    <source>
        <dbReference type="EMBL" id="THH04696.1"/>
    </source>
</evidence>
<dbReference type="Gene3D" id="2.130.10.10">
    <property type="entry name" value="YVTN repeat-like/Quinoprotein amine dehydrogenase"/>
    <property type="match status" value="1"/>
</dbReference>
<gene>
    <name evidence="11" type="ORF">EW145_g5333</name>
</gene>
<dbReference type="SUPFAM" id="SSF50978">
    <property type="entry name" value="WD40 repeat-like"/>
    <property type="match status" value="1"/>
</dbReference>
<dbReference type="AlphaFoldDB" id="A0A4S4L0B5"/>
<dbReference type="GO" id="GO:0005741">
    <property type="term" value="C:mitochondrial outer membrane"/>
    <property type="evidence" value="ECO:0007669"/>
    <property type="project" value="UniProtKB-SubCell"/>
</dbReference>
<dbReference type="PROSITE" id="PS00678">
    <property type="entry name" value="WD_REPEATS_1"/>
    <property type="match status" value="1"/>
</dbReference>
<keyword evidence="7" id="KW-0472">Membrane</keyword>
<dbReference type="Pfam" id="PF00400">
    <property type="entry name" value="WD40"/>
    <property type="match status" value="2"/>
</dbReference>
<keyword evidence="2 9" id="KW-0853">WD repeat</keyword>
<dbReference type="PANTHER" id="PTHR19855">
    <property type="entry name" value="WD40 REPEAT PROTEIN 12, 37"/>
    <property type="match status" value="1"/>
</dbReference>
<evidence type="ECO:0000256" key="8">
    <source>
        <dbReference type="ARBA" id="ARBA00038415"/>
    </source>
</evidence>
<evidence type="ECO:0000256" key="3">
    <source>
        <dbReference type="ARBA" id="ARBA00022737"/>
    </source>
</evidence>
<dbReference type="InterPro" id="IPR020472">
    <property type="entry name" value="WD40_PAC1"/>
</dbReference>
<comment type="subcellular location">
    <subcellularLocation>
        <location evidence="1">Mitochondrion outer membrane</location>
        <topology evidence="1">Peripheral membrane protein</topology>
        <orientation evidence="1">Cytoplasmic side</orientation>
    </subcellularLocation>
</comment>
<dbReference type="InterPro" id="IPR001680">
    <property type="entry name" value="WD40_rpt"/>
</dbReference>
<feature type="repeat" description="WD" evidence="9">
    <location>
        <begin position="121"/>
        <end position="162"/>
    </location>
</feature>
<evidence type="ECO:0000313" key="12">
    <source>
        <dbReference type="Proteomes" id="UP000308199"/>
    </source>
</evidence>
<comment type="similarity">
    <text evidence="8">Belongs to the WD repeat MDV1/CAF4 family.</text>
</comment>
<evidence type="ECO:0000256" key="9">
    <source>
        <dbReference type="PROSITE-ProRule" id="PRU00221"/>
    </source>
</evidence>
<evidence type="ECO:0000256" key="10">
    <source>
        <dbReference type="SAM" id="MobiDB-lite"/>
    </source>
</evidence>
<evidence type="ECO:0000256" key="4">
    <source>
        <dbReference type="ARBA" id="ARBA00022787"/>
    </source>
</evidence>
<evidence type="ECO:0000256" key="7">
    <source>
        <dbReference type="ARBA" id="ARBA00023136"/>
    </source>
</evidence>
<dbReference type="InterPro" id="IPR015943">
    <property type="entry name" value="WD40/YVTN_repeat-like_dom_sf"/>
</dbReference>
<dbReference type="InterPro" id="IPR036322">
    <property type="entry name" value="WD40_repeat_dom_sf"/>
</dbReference>
<evidence type="ECO:0000256" key="5">
    <source>
        <dbReference type="ARBA" id="ARBA00023054"/>
    </source>
</evidence>
<dbReference type="PROSITE" id="PS50082">
    <property type="entry name" value="WD_REPEATS_2"/>
    <property type="match status" value="2"/>
</dbReference>
<accession>A0A4S4L0B5</accession>
<protein>
    <submittedName>
        <fullName evidence="11">Uncharacterized protein</fullName>
    </submittedName>
</protein>
<dbReference type="SMART" id="SM00320">
    <property type="entry name" value="WD40"/>
    <property type="match status" value="6"/>
</dbReference>
<keyword evidence="3" id="KW-0677">Repeat</keyword>
<dbReference type="EMBL" id="SGPK01000319">
    <property type="protein sequence ID" value="THH04696.1"/>
    <property type="molecule type" value="Genomic_DNA"/>
</dbReference>
<dbReference type="OrthoDB" id="6262491at2759"/>
<reference evidence="11 12" key="1">
    <citation type="submission" date="2019-02" db="EMBL/GenBank/DDBJ databases">
        <title>Genome sequencing of the rare red list fungi Phellinidium pouzarii.</title>
        <authorList>
            <person name="Buettner E."/>
            <person name="Kellner H."/>
        </authorList>
    </citation>
    <scope>NUCLEOTIDE SEQUENCE [LARGE SCALE GENOMIC DNA]</scope>
    <source>
        <strain evidence="11 12">DSM 108285</strain>
    </source>
</reference>
<dbReference type="Proteomes" id="UP000308199">
    <property type="component" value="Unassembled WGS sequence"/>
</dbReference>
<dbReference type="InterPro" id="IPR019775">
    <property type="entry name" value="WD40_repeat_CS"/>
</dbReference>
<evidence type="ECO:0000256" key="2">
    <source>
        <dbReference type="ARBA" id="ARBA00022574"/>
    </source>
</evidence>
<organism evidence="11 12">
    <name type="scientific">Phellinidium pouzarii</name>
    <dbReference type="NCBI Taxonomy" id="167371"/>
    <lineage>
        <taxon>Eukaryota</taxon>
        <taxon>Fungi</taxon>
        <taxon>Dikarya</taxon>
        <taxon>Basidiomycota</taxon>
        <taxon>Agaricomycotina</taxon>
        <taxon>Agaricomycetes</taxon>
        <taxon>Hymenochaetales</taxon>
        <taxon>Hymenochaetaceae</taxon>
        <taxon>Phellinidium</taxon>
    </lineage>
</organism>
<keyword evidence="12" id="KW-1185">Reference proteome</keyword>
<comment type="caution">
    <text evidence="11">The sequence shown here is derived from an EMBL/GenBank/DDBJ whole genome shotgun (WGS) entry which is preliminary data.</text>
</comment>
<name>A0A4S4L0B5_9AGAM</name>
<evidence type="ECO:0000256" key="1">
    <source>
        <dbReference type="ARBA" id="ARBA00004570"/>
    </source>
</evidence>
<feature type="compositionally biased region" description="Basic and acidic residues" evidence="10">
    <location>
        <begin position="372"/>
        <end position="382"/>
    </location>
</feature>
<feature type="repeat" description="WD" evidence="9">
    <location>
        <begin position="73"/>
        <end position="120"/>
    </location>
</feature>
<dbReference type="PANTHER" id="PTHR19855:SF28">
    <property type="entry name" value="CCR4-ASSOCIATED FACTOR 4"/>
    <property type="match status" value="1"/>
</dbReference>
<feature type="region of interest" description="Disordered" evidence="10">
    <location>
        <begin position="367"/>
        <end position="391"/>
    </location>
</feature>
<keyword evidence="5" id="KW-0175">Coiled coil</keyword>